<dbReference type="Pfam" id="PF01137">
    <property type="entry name" value="RTC"/>
    <property type="match status" value="1"/>
</dbReference>
<dbReference type="RefSeq" id="XP_954922.1">
    <property type="nucleotide sequence ID" value="XM_949829.1"/>
</dbReference>
<dbReference type="GO" id="GO:0004521">
    <property type="term" value="F:RNA endonuclease activity"/>
    <property type="evidence" value="ECO:0007669"/>
    <property type="project" value="TreeGrafter"/>
</dbReference>
<dbReference type="InParanoid" id="Q4UCK5"/>
<dbReference type="InterPro" id="IPR013792">
    <property type="entry name" value="RNA3'P_cycl/enolpyr_Trfase_a/b"/>
</dbReference>
<dbReference type="SUPFAM" id="SSF55205">
    <property type="entry name" value="EPT/RTPC-like"/>
    <property type="match status" value="1"/>
</dbReference>
<dbReference type="GO" id="GO:0005730">
    <property type="term" value="C:nucleolus"/>
    <property type="evidence" value="ECO:0007669"/>
    <property type="project" value="TreeGrafter"/>
</dbReference>
<accession>Q4UCK5</accession>
<evidence type="ECO:0000259" key="3">
    <source>
        <dbReference type="Pfam" id="PF05189"/>
    </source>
</evidence>
<dbReference type="InterPro" id="IPR023797">
    <property type="entry name" value="RNA3'_phos_cyclase_dom"/>
</dbReference>
<dbReference type="InterPro" id="IPR013791">
    <property type="entry name" value="RNA3'-term_phos_cycl_insert"/>
</dbReference>
<dbReference type="FunCoup" id="Q4UCK5">
    <property type="interactions" value="266"/>
</dbReference>
<evidence type="ECO:0000256" key="1">
    <source>
        <dbReference type="SAM" id="MobiDB-lite"/>
    </source>
</evidence>
<feature type="compositionally biased region" description="Low complexity" evidence="1">
    <location>
        <begin position="285"/>
        <end position="310"/>
    </location>
</feature>
<dbReference type="Proteomes" id="UP000001950">
    <property type="component" value="Chromosome 3"/>
</dbReference>
<dbReference type="GO" id="GO:0000479">
    <property type="term" value="P:endonucleolytic cleavage of tricistronic rRNA transcript (SSU-rRNA, 5.8S rRNA, LSU-rRNA)"/>
    <property type="evidence" value="ECO:0007669"/>
    <property type="project" value="TreeGrafter"/>
</dbReference>
<dbReference type="OrthoDB" id="1911237at2759"/>
<dbReference type="GeneID" id="3864626"/>
<evidence type="ECO:0000259" key="2">
    <source>
        <dbReference type="Pfam" id="PF01137"/>
    </source>
</evidence>
<reference evidence="4 5" key="1">
    <citation type="journal article" date="2005" name="Science">
        <title>Genome of the host-cell transforming parasite Theileria annulata compared with T. parva.</title>
        <authorList>
            <person name="Pain A."/>
            <person name="Renauld H."/>
            <person name="Berriman M."/>
            <person name="Murphy L."/>
            <person name="Yeats C.A."/>
            <person name="Weir W."/>
            <person name="Kerhornou A."/>
            <person name="Aslett M."/>
            <person name="Bishop R."/>
            <person name="Bouchier C."/>
            <person name="Cochet M."/>
            <person name="Coulson R.M.R."/>
            <person name="Cronin A."/>
            <person name="de Villiers E.P."/>
            <person name="Fraser A."/>
            <person name="Fosker N."/>
            <person name="Gardner M."/>
            <person name="Goble A."/>
            <person name="Griffiths-Jones S."/>
            <person name="Harris D.E."/>
            <person name="Katzer F."/>
            <person name="Larke N."/>
            <person name="Lord A."/>
            <person name="Maser P."/>
            <person name="McKellar S."/>
            <person name="Mooney P."/>
            <person name="Morton F."/>
            <person name="Nene V."/>
            <person name="O'Neil S."/>
            <person name="Price C."/>
            <person name="Quail M.A."/>
            <person name="Rabbinowitsch E."/>
            <person name="Rawlings N.D."/>
            <person name="Rutter S."/>
            <person name="Saunders D."/>
            <person name="Seeger K."/>
            <person name="Shah T."/>
            <person name="Squares R."/>
            <person name="Squares S."/>
            <person name="Tivey A."/>
            <person name="Walker A.R."/>
            <person name="Woodward J."/>
            <person name="Dobbelaere D.A.E."/>
            <person name="Langsley G."/>
            <person name="Rajandream M.A."/>
            <person name="McKeever D."/>
            <person name="Shiels B."/>
            <person name="Tait A."/>
            <person name="Barrell B.G."/>
            <person name="Hall N."/>
        </authorList>
    </citation>
    <scope>NUCLEOTIDE SEQUENCE [LARGE SCALE GENOMIC DNA]</scope>
    <source>
        <strain evidence="5">Ankara</strain>
    </source>
</reference>
<sequence>MTGNNLISDSDESSDELKDSTEDLEDISRDYLRLSVVFSFLTNKPLQIQLVEPIRSYEVSLLKLVTKVTDGTRTEVDRNTIKLMPGRFIGGDFTFQCDNSIPLTYYLEPLVLLFPFSSNTTTITLSHSINNTNSNSTETNNSNRSPAHVEDLNEYYSSLECFSSVCTIILQMIGSEVVFRYKEPYEVYFSCGPVKKVEPIILWKSPKIKRIRGTVVARNLQPSLGKNAIIAAKRVLDQVCDNTWIALNTPPGKYKPTLIISLIAEGTKNCIFTSNTLSNPLDISSTTGSSKNTGTVTSNNTSNMNMNSDNSGGGDNVEKKVGMGRSLLKILNLAKNTNNTDGDKNTECDNKPLDLDLDSVNQTRQPNSETLKQNPDVVQMVEVEEMDVDGKHYGIIGECERVGEKCAYRLCSEIALDSVIDTTHQHLLLYFMALSGDHQVSQIRLAKLNRYSVHLLRLIKIHLGIIFKFQEIQTESGHNVLLVKCVGSNYQNINLKSF</sequence>
<dbReference type="OMA" id="FFMNNLK"/>
<dbReference type="InterPro" id="IPR000228">
    <property type="entry name" value="RNA3'_term_phos_cyc"/>
</dbReference>
<protein>
    <submittedName>
        <fullName evidence="4">RNA 3'-terminal phosphate cyclase like-protein, putative</fullName>
    </submittedName>
</protein>
<dbReference type="InterPro" id="IPR037136">
    <property type="entry name" value="RNA3'_phos_cyclase_dom_sf"/>
</dbReference>
<keyword evidence="5" id="KW-1185">Reference proteome</keyword>
<organism evidence="4 5">
    <name type="scientific">Theileria annulata</name>
    <dbReference type="NCBI Taxonomy" id="5874"/>
    <lineage>
        <taxon>Eukaryota</taxon>
        <taxon>Sar</taxon>
        <taxon>Alveolata</taxon>
        <taxon>Apicomplexa</taxon>
        <taxon>Aconoidasida</taxon>
        <taxon>Piroplasmida</taxon>
        <taxon>Theileriidae</taxon>
        <taxon>Theileria</taxon>
    </lineage>
</organism>
<name>Q4UCK5_THEAN</name>
<dbReference type="Gene3D" id="3.30.360.20">
    <property type="entry name" value="RNA 3'-terminal phosphate cyclase, insert domain"/>
    <property type="match status" value="1"/>
</dbReference>
<feature type="domain" description="RNA 3'-terminal phosphate cyclase" evidence="2">
    <location>
        <begin position="31"/>
        <end position="138"/>
    </location>
</feature>
<dbReference type="AlphaFoldDB" id="Q4UCK5"/>
<feature type="region of interest" description="Disordered" evidence="1">
    <location>
        <begin position="1"/>
        <end position="20"/>
    </location>
</feature>
<feature type="region of interest" description="Disordered" evidence="1">
    <location>
        <begin position="285"/>
        <end position="315"/>
    </location>
</feature>
<dbReference type="InterPro" id="IPR036553">
    <property type="entry name" value="RPTC_insert"/>
</dbReference>
<evidence type="ECO:0000313" key="5">
    <source>
        <dbReference type="Proteomes" id="UP000001950"/>
    </source>
</evidence>
<dbReference type="VEuPathDB" id="PiroplasmaDB:TA03460"/>
<dbReference type="Gene3D" id="3.65.10.20">
    <property type="entry name" value="RNA 3'-terminal phosphate cyclase domain"/>
    <property type="match status" value="2"/>
</dbReference>
<dbReference type="eggNOG" id="KOG3980">
    <property type="taxonomic scope" value="Eukaryota"/>
</dbReference>
<dbReference type="KEGG" id="tan:TA03460"/>
<dbReference type="STRING" id="5874.Q4UCK5"/>
<feature type="domain" description="RNA 3'-terminal phosphate cyclase insert" evidence="3">
    <location>
        <begin position="206"/>
        <end position="279"/>
    </location>
</feature>
<dbReference type="PANTHER" id="PTHR11096">
    <property type="entry name" value="RNA 3' TERMINAL PHOSPHATE CYCLASE"/>
    <property type="match status" value="1"/>
</dbReference>
<evidence type="ECO:0000313" key="4">
    <source>
        <dbReference type="EMBL" id="CAI75446.1"/>
    </source>
</evidence>
<dbReference type="PANTHER" id="PTHR11096:SF1">
    <property type="entry name" value="RNA 3'-TERMINAL PHOSPHATE CYCLASE-LIKE PROTEIN"/>
    <property type="match status" value="1"/>
</dbReference>
<dbReference type="Pfam" id="PF05189">
    <property type="entry name" value="RTC_insert"/>
    <property type="match status" value="1"/>
</dbReference>
<dbReference type="EMBL" id="CR940352">
    <property type="protein sequence ID" value="CAI75446.1"/>
    <property type="molecule type" value="Genomic_DNA"/>
</dbReference>
<proteinExistence type="predicted"/>
<gene>
    <name evidence="4" type="ORF">TA03460</name>
</gene>